<feature type="transmembrane region" description="Helical" evidence="5">
    <location>
        <begin position="23"/>
        <end position="53"/>
    </location>
</feature>
<gene>
    <name evidence="6" type="primary">ecfT_3</name>
    <name evidence="6" type="ORF">CLHUN_32040</name>
</gene>
<dbReference type="PANTHER" id="PTHR33514">
    <property type="entry name" value="PROTEIN ABCI12, CHLOROPLASTIC"/>
    <property type="match status" value="1"/>
</dbReference>
<dbReference type="Proteomes" id="UP000191554">
    <property type="component" value="Unassembled WGS sequence"/>
</dbReference>
<evidence type="ECO:0000313" key="7">
    <source>
        <dbReference type="Proteomes" id="UP000191554"/>
    </source>
</evidence>
<dbReference type="PANTHER" id="PTHR33514:SF1">
    <property type="entry name" value="ABC TRANSPORTER PERMEASE"/>
    <property type="match status" value="1"/>
</dbReference>
<dbReference type="Pfam" id="PF02361">
    <property type="entry name" value="CbiQ"/>
    <property type="match status" value="1"/>
</dbReference>
<name>A0A1V4SG96_RUMHU</name>
<evidence type="ECO:0000256" key="1">
    <source>
        <dbReference type="ARBA" id="ARBA00004141"/>
    </source>
</evidence>
<protein>
    <submittedName>
        <fullName evidence="6">Energy-coupling factor transporter transmembrane protein EcfT</fullName>
    </submittedName>
</protein>
<dbReference type="STRING" id="48256.CLHUN_32040"/>
<feature type="transmembrane region" description="Helical" evidence="5">
    <location>
        <begin position="247"/>
        <end position="265"/>
    </location>
</feature>
<evidence type="ECO:0000256" key="4">
    <source>
        <dbReference type="ARBA" id="ARBA00023136"/>
    </source>
</evidence>
<dbReference type="EMBL" id="MZGX01000023">
    <property type="protein sequence ID" value="OPX42880.1"/>
    <property type="molecule type" value="Genomic_DNA"/>
</dbReference>
<dbReference type="InterPro" id="IPR003339">
    <property type="entry name" value="ABC/ECF_trnsptr_transmembrane"/>
</dbReference>
<evidence type="ECO:0000256" key="2">
    <source>
        <dbReference type="ARBA" id="ARBA00022692"/>
    </source>
</evidence>
<feature type="transmembrane region" description="Helical" evidence="5">
    <location>
        <begin position="65"/>
        <end position="84"/>
    </location>
</feature>
<comment type="caution">
    <text evidence="6">The sequence shown here is derived from an EMBL/GenBank/DDBJ whole genome shotgun (WGS) entry which is preliminary data.</text>
</comment>
<accession>A0A1V4SG96</accession>
<dbReference type="AlphaFoldDB" id="A0A1V4SG96"/>
<organism evidence="6 7">
    <name type="scientific">Ruminiclostridium hungatei</name>
    <name type="common">Clostridium hungatei</name>
    <dbReference type="NCBI Taxonomy" id="48256"/>
    <lineage>
        <taxon>Bacteria</taxon>
        <taxon>Bacillati</taxon>
        <taxon>Bacillota</taxon>
        <taxon>Clostridia</taxon>
        <taxon>Eubacteriales</taxon>
        <taxon>Oscillospiraceae</taxon>
        <taxon>Ruminiclostridium</taxon>
    </lineage>
</organism>
<dbReference type="CDD" id="cd16914">
    <property type="entry name" value="EcfT"/>
    <property type="match status" value="1"/>
</dbReference>
<dbReference type="GO" id="GO:0005886">
    <property type="term" value="C:plasma membrane"/>
    <property type="evidence" value="ECO:0007669"/>
    <property type="project" value="TreeGrafter"/>
</dbReference>
<comment type="subcellular location">
    <subcellularLocation>
        <location evidence="1">Membrane</location>
        <topology evidence="1">Multi-pass membrane protein</topology>
    </subcellularLocation>
</comment>
<evidence type="ECO:0000256" key="5">
    <source>
        <dbReference type="SAM" id="Phobius"/>
    </source>
</evidence>
<proteinExistence type="predicted"/>
<keyword evidence="3 5" id="KW-1133">Transmembrane helix</keyword>
<keyword evidence="4 5" id="KW-0472">Membrane</keyword>
<feature type="transmembrane region" description="Helical" evidence="5">
    <location>
        <begin position="120"/>
        <end position="138"/>
    </location>
</feature>
<dbReference type="OrthoDB" id="8635523at2"/>
<evidence type="ECO:0000256" key="3">
    <source>
        <dbReference type="ARBA" id="ARBA00022989"/>
    </source>
</evidence>
<keyword evidence="2 5" id="KW-0812">Transmembrane</keyword>
<evidence type="ECO:0000313" key="6">
    <source>
        <dbReference type="EMBL" id="OPX42880.1"/>
    </source>
</evidence>
<reference evidence="6 7" key="1">
    <citation type="submission" date="2017-03" db="EMBL/GenBank/DDBJ databases">
        <title>Genome sequence of Clostridium hungatei DSM 14427.</title>
        <authorList>
            <person name="Poehlein A."/>
            <person name="Daniel R."/>
        </authorList>
    </citation>
    <scope>NUCLEOTIDE SEQUENCE [LARGE SCALE GENOMIC DNA]</scope>
    <source>
        <strain evidence="6 7">DSM 14427</strain>
    </source>
</reference>
<sequence>MARLLSYSDNGSPVHALSGTTKLLYFLVWSLVSMITYDTRLLLFMFLSSLVVFKISRVDFKTVAFVLKLILVFLSINLIAIFLFSPEEGVDIYGGRTVLADLFAGYSLTAQQLFYEFNVALKYFTIIPIALLFILTTNPSEFASSLNKLGLSYKISYSVAITLRYIPDMQRDYVIVSQAQQARGVDMSRKVSLYKRIKNAALVLIPLFFSSMDRIDTISNAMELRGFGKKGRRTWYAAGKIRRRDRVIIASLVCFAILSIVITFADGSRFYNPFK</sequence>
<keyword evidence="7" id="KW-1185">Reference proteome</keyword>
<dbReference type="RefSeq" id="WP_080065641.1">
    <property type="nucleotide sequence ID" value="NZ_MZGX01000023.1"/>
</dbReference>